<dbReference type="Proteomes" id="UP000282971">
    <property type="component" value="Unassembled WGS sequence"/>
</dbReference>
<organism evidence="4 5">
    <name type="scientific">Sphingomonas crocodyli</name>
    <dbReference type="NCBI Taxonomy" id="1979270"/>
    <lineage>
        <taxon>Bacteria</taxon>
        <taxon>Pseudomonadati</taxon>
        <taxon>Pseudomonadota</taxon>
        <taxon>Alphaproteobacteria</taxon>
        <taxon>Sphingomonadales</taxon>
        <taxon>Sphingomonadaceae</taxon>
        <taxon>Sphingomonas</taxon>
    </lineage>
</organism>
<keyword evidence="1 4" id="KW-0328">Glycosyltransferase</keyword>
<evidence type="ECO:0000256" key="1">
    <source>
        <dbReference type="ARBA" id="ARBA00022676"/>
    </source>
</evidence>
<comment type="caution">
    <text evidence="4">The sequence shown here is derived from an EMBL/GenBank/DDBJ whole genome shotgun (WGS) entry which is preliminary data.</text>
</comment>
<sequence>MPTLTPVEQAEFLTAVHYVAARVKESGWEPTFIIGVGRGGLTPAVYLSHATNIPMLSVDYSSNVPDFAAELLVKLAKRTQTGERLLFVDDINDSGGTITHLRTELASAGAVAENIRFGVLIDNTISAERVDYRFRTIDRSQNKDWFVFPWEKVSTVDKIVEDSEVVPERLA</sequence>
<dbReference type="AlphaFoldDB" id="A0A437LUY5"/>
<feature type="domain" description="Phosphoribosyltransferase" evidence="3">
    <location>
        <begin position="12"/>
        <end position="150"/>
    </location>
</feature>
<dbReference type="Pfam" id="PF00156">
    <property type="entry name" value="Pribosyltran"/>
    <property type="match status" value="1"/>
</dbReference>
<evidence type="ECO:0000256" key="2">
    <source>
        <dbReference type="ARBA" id="ARBA00022679"/>
    </source>
</evidence>
<dbReference type="RefSeq" id="WP_127746762.1">
    <property type="nucleotide sequence ID" value="NZ_SACN01000006.1"/>
</dbReference>
<dbReference type="OrthoDB" id="199120at2"/>
<evidence type="ECO:0000313" key="5">
    <source>
        <dbReference type="Proteomes" id="UP000282971"/>
    </source>
</evidence>
<dbReference type="GO" id="GO:0016757">
    <property type="term" value="F:glycosyltransferase activity"/>
    <property type="evidence" value="ECO:0007669"/>
    <property type="project" value="UniProtKB-KW"/>
</dbReference>
<dbReference type="EMBL" id="SACN01000006">
    <property type="protein sequence ID" value="RVT89172.1"/>
    <property type="molecule type" value="Genomic_DNA"/>
</dbReference>
<keyword evidence="2 4" id="KW-0808">Transferase</keyword>
<dbReference type="InterPro" id="IPR000836">
    <property type="entry name" value="PRTase_dom"/>
</dbReference>
<gene>
    <name evidence="4" type="ORF">EOD43_22925</name>
</gene>
<evidence type="ECO:0000259" key="3">
    <source>
        <dbReference type="Pfam" id="PF00156"/>
    </source>
</evidence>
<keyword evidence="5" id="KW-1185">Reference proteome</keyword>
<proteinExistence type="predicted"/>
<dbReference type="Gene3D" id="3.40.50.2020">
    <property type="match status" value="1"/>
</dbReference>
<dbReference type="InterPro" id="IPR029057">
    <property type="entry name" value="PRTase-like"/>
</dbReference>
<reference evidence="4 5" key="1">
    <citation type="submission" date="2019-01" db="EMBL/GenBank/DDBJ databases">
        <authorList>
            <person name="Chen W.-M."/>
        </authorList>
    </citation>
    <scope>NUCLEOTIDE SEQUENCE [LARGE SCALE GENOMIC DNA]</scope>
    <source>
        <strain evidence="4 5">CCP-7</strain>
    </source>
</reference>
<dbReference type="CDD" id="cd06223">
    <property type="entry name" value="PRTases_typeI"/>
    <property type="match status" value="1"/>
</dbReference>
<evidence type="ECO:0000313" key="4">
    <source>
        <dbReference type="EMBL" id="RVT89172.1"/>
    </source>
</evidence>
<dbReference type="PANTHER" id="PTHR43363:SF1">
    <property type="entry name" value="HYPOXANTHINE-GUANINE PHOSPHORIBOSYLTRANSFERASE"/>
    <property type="match status" value="1"/>
</dbReference>
<dbReference type="PANTHER" id="PTHR43363">
    <property type="entry name" value="HYPOXANTHINE PHOSPHORIBOSYLTRANSFERASE"/>
    <property type="match status" value="1"/>
</dbReference>
<protein>
    <submittedName>
        <fullName evidence="4">Phosphoribosyltransferase</fullName>
    </submittedName>
</protein>
<dbReference type="SUPFAM" id="SSF53271">
    <property type="entry name" value="PRTase-like"/>
    <property type="match status" value="1"/>
</dbReference>
<name>A0A437LUY5_9SPHN</name>
<accession>A0A437LUY5</accession>